<feature type="compositionally biased region" description="Polar residues" evidence="1">
    <location>
        <begin position="68"/>
        <end position="92"/>
    </location>
</feature>
<gene>
    <name evidence="4" type="ORF">GDO86_001155</name>
</gene>
<comment type="caution">
    <text evidence="4">The sequence shown here is derived from an EMBL/GenBank/DDBJ whole genome shotgun (WGS) entry which is preliminary data.</text>
</comment>
<dbReference type="Pfam" id="PF12885">
    <property type="entry name" value="TORC_M"/>
    <property type="match status" value="1"/>
</dbReference>
<sequence>FWIDTSRTTRHHGLVDRVYRRNRLGSPHRRPLSVAKMDDKYPYLIVHCPYGTVYLSPPPDTSWRRTNSDSALHQSTLNPSQQETFSGSSQDVQQKRVLLLAVPGMEDSPESDKTLNKQAWDSKKTGSSRPKSCEVPGINIYPSSDSENTTSLIPAAHNTGGSLPDLTNIHFPSPLPIPLDPEESTFPTLSNSNSTGNLASNLTHLGISTASPGMTTTQGTVTGSSQHHQPTVSPLSLNSDSRRSQPQQMSPTISPLSPLSQTVAMEALSLDQQLPPYTFFTQPSSQQQTQVPSGLSQNSTLMQGSGLQRGNQLPPLTVTISTTVPQSPPGNQPPSSLAIDINSHSILGSVFGDYYDQQMTARQTNALSHQLEQFNMIENAISSNSLYSPCSTLNYSQAAMMGLTSSHSSLQDSQQLGYSSHGNIPNIILTVTGESPPSLSKELTSTLAGVGDVSFDSDSQFPLDELKIDPLTLDGLHMLNDPDMVLADPATEDTFRMDRL</sequence>
<feature type="compositionally biased region" description="Low complexity" evidence="1">
    <location>
        <begin position="278"/>
        <end position="293"/>
    </location>
</feature>
<feature type="compositionally biased region" description="Polar residues" evidence="1">
    <location>
        <begin position="294"/>
        <end position="311"/>
    </location>
</feature>
<feature type="region of interest" description="Disordered" evidence="1">
    <location>
        <begin position="61"/>
        <end position="257"/>
    </location>
</feature>
<dbReference type="GO" id="GO:0005634">
    <property type="term" value="C:nucleus"/>
    <property type="evidence" value="ECO:0007669"/>
    <property type="project" value="InterPro"/>
</dbReference>
<dbReference type="OrthoDB" id="8947034at2759"/>
<dbReference type="InterPro" id="IPR024785">
    <property type="entry name" value="TORC_C"/>
</dbReference>
<keyword evidence="5" id="KW-1185">Reference proteome</keyword>
<dbReference type="GO" id="GO:0045944">
    <property type="term" value="P:positive regulation of transcription by RNA polymerase II"/>
    <property type="evidence" value="ECO:0007669"/>
    <property type="project" value="TreeGrafter"/>
</dbReference>
<feature type="compositionally biased region" description="Basic and acidic residues" evidence="1">
    <location>
        <begin position="110"/>
        <end position="124"/>
    </location>
</feature>
<feature type="compositionally biased region" description="Low complexity" evidence="1">
    <location>
        <begin position="215"/>
        <end position="226"/>
    </location>
</feature>
<feature type="compositionally biased region" description="Polar residues" evidence="1">
    <location>
        <begin position="185"/>
        <end position="214"/>
    </location>
</feature>
<evidence type="ECO:0000259" key="2">
    <source>
        <dbReference type="Pfam" id="PF12885"/>
    </source>
</evidence>
<feature type="domain" description="Transducer of regulated CREB activity middle" evidence="2">
    <location>
        <begin position="65"/>
        <end position="210"/>
    </location>
</feature>
<feature type="non-terminal residue" evidence="4">
    <location>
        <position position="500"/>
    </location>
</feature>
<dbReference type="InterPro" id="IPR024786">
    <property type="entry name" value="TORC"/>
</dbReference>
<evidence type="ECO:0008006" key="6">
    <source>
        <dbReference type="Google" id="ProtNLM"/>
    </source>
</evidence>
<dbReference type="InterPro" id="IPR024784">
    <property type="entry name" value="TORC_M"/>
</dbReference>
<dbReference type="GO" id="GO:0005737">
    <property type="term" value="C:cytoplasm"/>
    <property type="evidence" value="ECO:0007669"/>
    <property type="project" value="InterPro"/>
</dbReference>
<dbReference type="PANTHER" id="PTHR13589:SF14">
    <property type="entry name" value="CREB-REGULATED TRANSCRIPTION COACTIVATOR 1"/>
    <property type="match status" value="1"/>
</dbReference>
<dbReference type="EMBL" id="JAACNH010000001">
    <property type="protein sequence ID" value="KAG8454827.1"/>
    <property type="molecule type" value="Genomic_DNA"/>
</dbReference>
<evidence type="ECO:0000313" key="5">
    <source>
        <dbReference type="Proteomes" id="UP000812440"/>
    </source>
</evidence>
<name>A0A8T2KHF9_9PIPI</name>
<feature type="region of interest" description="Disordered" evidence="1">
    <location>
        <begin position="276"/>
        <end position="313"/>
    </location>
</feature>
<dbReference type="Proteomes" id="UP000812440">
    <property type="component" value="Chromosome 1"/>
</dbReference>
<feature type="compositionally biased region" description="Polar residues" evidence="1">
    <location>
        <begin position="227"/>
        <end position="257"/>
    </location>
</feature>
<feature type="region of interest" description="Disordered" evidence="1">
    <location>
        <begin position="319"/>
        <end position="338"/>
    </location>
</feature>
<reference evidence="4" key="1">
    <citation type="thesis" date="2020" institute="ProQuest LLC" country="789 East Eisenhower Parkway, Ann Arbor, MI, USA">
        <title>Comparative Genomics and Chromosome Evolution.</title>
        <authorList>
            <person name="Mudd A.B."/>
        </authorList>
    </citation>
    <scope>NUCLEOTIDE SEQUENCE</scope>
    <source>
        <strain evidence="4">Female2</strain>
        <tissue evidence="4">Blood</tissue>
    </source>
</reference>
<dbReference type="AlphaFoldDB" id="A0A8T2KHF9"/>
<feature type="domain" description="Transducer of regulated CREB activity C-terminal" evidence="3">
    <location>
        <begin position="425"/>
        <end position="500"/>
    </location>
</feature>
<evidence type="ECO:0000313" key="4">
    <source>
        <dbReference type="EMBL" id="KAG8454827.1"/>
    </source>
</evidence>
<proteinExistence type="predicted"/>
<dbReference type="Pfam" id="PF12886">
    <property type="entry name" value="TORC_C"/>
    <property type="match status" value="1"/>
</dbReference>
<organism evidence="4 5">
    <name type="scientific">Hymenochirus boettgeri</name>
    <name type="common">Congo dwarf clawed frog</name>
    <dbReference type="NCBI Taxonomy" id="247094"/>
    <lineage>
        <taxon>Eukaryota</taxon>
        <taxon>Metazoa</taxon>
        <taxon>Chordata</taxon>
        <taxon>Craniata</taxon>
        <taxon>Vertebrata</taxon>
        <taxon>Euteleostomi</taxon>
        <taxon>Amphibia</taxon>
        <taxon>Batrachia</taxon>
        <taxon>Anura</taxon>
        <taxon>Pipoidea</taxon>
        <taxon>Pipidae</taxon>
        <taxon>Pipinae</taxon>
        <taxon>Hymenochirus</taxon>
    </lineage>
</organism>
<protein>
    <recommendedName>
        <fullName evidence="6">CREB regulated transcription coactivator 1</fullName>
    </recommendedName>
</protein>
<evidence type="ECO:0000256" key="1">
    <source>
        <dbReference type="SAM" id="MobiDB-lite"/>
    </source>
</evidence>
<dbReference type="PANTHER" id="PTHR13589">
    <property type="entry name" value="CREB-REGULATED TRANSCRIPTION COACTIVATOR"/>
    <property type="match status" value="1"/>
</dbReference>
<accession>A0A8T2KHF9</accession>
<feature type="compositionally biased region" description="Polar residues" evidence="1">
    <location>
        <begin position="141"/>
        <end position="152"/>
    </location>
</feature>
<evidence type="ECO:0000259" key="3">
    <source>
        <dbReference type="Pfam" id="PF12886"/>
    </source>
</evidence>
<dbReference type="GO" id="GO:0008140">
    <property type="term" value="F:cAMP response element binding protein binding"/>
    <property type="evidence" value="ECO:0007669"/>
    <property type="project" value="TreeGrafter"/>
</dbReference>